<dbReference type="PROSITE" id="PS51704">
    <property type="entry name" value="GP_PDE"/>
    <property type="match status" value="1"/>
</dbReference>
<evidence type="ECO:0000313" key="3">
    <source>
        <dbReference type="Proteomes" id="UP000553963"/>
    </source>
</evidence>
<dbReference type="InterPro" id="IPR017946">
    <property type="entry name" value="PLC-like_Pdiesterase_TIM-brl"/>
</dbReference>
<dbReference type="Pfam" id="PF03009">
    <property type="entry name" value="GDPD"/>
    <property type="match status" value="1"/>
</dbReference>
<evidence type="ECO:0000259" key="1">
    <source>
        <dbReference type="PROSITE" id="PS51704"/>
    </source>
</evidence>
<evidence type="ECO:0000313" key="2">
    <source>
        <dbReference type="EMBL" id="MBB3932996.1"/>
    </source>
</evidence>
<keyword evidence="3" id="KW-1185">Reference proteome</keyword>
<dbReference type="PANTHER" id="PTHR46211:SF14">
    <property type="entry name" value="GLYCEROPHOSPHODIESTER PHOSPHODIESTERASE"/>
    <property type="match status" value="1"/>
</dbReference>
<dbReference type="AlphaFoldDB" id="A0A840AXK7"/>
<comment type="caution">
    <text evidence="2">The sequence shown here is derived from an EMBL/GenBank/DDBJ whole genome shotgun (WGS) entry which is preliminary data.</text>
</comment>
<dbReference type="PANTHER" id="PTHR46211">
    <property type="entry name" value="GLYCEROPHOSPHORYL DIESTER PHOSPHODIESTERASE"/>
    <property type="match status" value="1"/>
</dbReference>
<gene>
    <name evidence="2" type="ORF">GGR25_004060</name>
</gene>
<dbReference type="InterPro" id="IPR030395">
    <property type="entry name" value="GP_PDE_dom"/>
</dbReference>
<name>A0A840AXK7_9HYPH</name>
<dbReference type="Gene3D" id="3.20.20.190">
    <property type="entry name" value="Phosphatidylinositol (PI) phosphodiesterase"/>
    <property type="match status" value="1"/>
</dbReference>
<dbReference type="Proteomes" id="UP000553963">
    <property type="component" value="Unassembled WGS sequence"/>
</dbReference>
<dbReference type="GO" id="GO:0006629">
    <property type="term" value="P:lipid metabolic process"/>
    <property type="evidence" value="ECO:0007669"/>
    <property type="project" value="InterPro"/>
</dbReference>
<reference evidence="2 3" key="1">
    <citation type="submission" date="2020-08" db="EMBL/GenBank/DDBJ databases">
        <title>Genomic Encyclopedia of Type Strains, Phase IV (KMG-IV): sequencing the most valuable type-strain genomes for metagenomic binning, comparative biology and taxonomic classification.</title>
        <authorList>
            <person name="Goeker M."/>
        </authorList>
    </citation>
    <scope>NUCLEOTIDE SEQUENCE [LARGE SCALE GENOMIC DNA]</scope>
    <source>
        <strain evidence="2 3">DSM 25966</strain>
    </source>
</reference>
<dbReference type="RefSeq" id="WP_183400650.1">
    <property type="nucleotide sequence ID" value="NZ_JACIDS010000005.1"/>
</dbReference>
<protein>
    <submittedName>
        <fullName evidence="2">Glycerophosphoryl diester phosphodiesterase</fullName>
    </submittedName>
</protein>
<proteinExistence type="predicted"/>
<dbReference type="GO" id="GO:0008081">
    <property type="term" value="F:phosphoric diester hydrolase activity"/>
    <property type="evidence" value="ECO:0007669"/>
    <property type="project" value="InterPro"/>
</dbReference>
<accession>A0A840AXK7</accession>
<feature type="domain" description="GP-PDE" evidence="1">
    <location>
        <begin position="22"/>
        <end position="283"/>
    </location>
</feature>
<sequence length="291" mass="30707">MTDETSQPDIDGVAIHAHDHVVRLKWHRMKRRAGDIPFTPAILAEALALGASAEIDLQLHGEGGFVVLHDETLDRETTGHGPVREARVETIRTLRMRAPDGAATDQALMLLEDLAEGAASAAEPGALIQLDLKVGADAIDAAIAARFGAVVAPVAGRFVLSGGDFEAVSRLAAATPGLATGYDPCHGGVIERLVERSAFDAFVAEALARAPQATTIYLEYPLILKAATLGFNIVHAFQDAGRLIDAYTLNTREPYAGGTLRTLVALGVDQITTDEPIALAALYARSETSQG</sequence>
<dbReference type="EMBL" id="JACIDS010000005">
    <property type="protein sequence ID" value="MBB3932996.1"/>
    <property type="molecule type" value="Genomic_DNA"/>
</dbReference>
<organism evidence="2 3">
    <name type="scientific">Kaistia hirudinis</name>
    <dbReference type="NCBI Taxonomy" id="1293440"/>
    <lineage>
        <taxon>Bacteria</taxon>
        <taxon>Pseudomonadati</taxon>
        <taxon>Pseudomonadota</taxon>
        <taxon>Alphaproteobacteria</taxon>
        <taxon>Hyphomicrobiales</taxon>
        <taxon>Kaistiaceae</taxon>
        <taxon>Kaistia</taxon>
    </lineage>
</organism>
<dbReference type="SUPFAM" id="SSF51695">
    <property type="entry name" value="PLC-like phosphodiesterases"/>
    <property type="match status" value="1"/>
</dbReference>